<dbReference type="InterPro" id="IPR039634">
    <property type="entry name" value="Bul1-like"/>
</dbReference>
<evidence type="ECO:0000313" key="1">
    <source>
        <dbReference type="EMBL" id="UQC73448.1"/>
    </source>
</evidence>
<reference evidence="1" key="1">
    <citation type="journal article" date="2021" name="Mol. Plant Microbe Interact.">
        <title>Complete Genome Sequence of the Plant-Pathogenic Fungus Colletotrichum lupini.</title>
        <authorList>
            <person name="Baroncelli R."/>
            <person name="Pensec F."/>
            <person name="Da Lio D."/>
            <person name="Boufleur T."/>
            <person name="Vicente I."/>
            <person name="Sarrocco S."/>
            <person name="Picot A."/>
            <person name="Baraldi E."/>
            <person name="Sukno S."/>
            <person name="Thon M."/>
            <person name="Le Floch G."/>
        </authorList>
    </citation>
    <scope>NUCLEOTIDE SEQUENCE</scope>
    <source>
        <strain evidence="1">IMI 504893</strain>
    </source>
</reference>
<dbReference type="KEGG" id="clup:CLUP02_00092"/>
<dbReference type="InterPro" id="IPR014752">
    <property type="entry name" value="Arrestin-like_C"/>
</dbReference>
<name>A0A9Q8W688_9PEZI</name>
<dbReference type="AlphaFoldDB" id="A0A9Q8W688"/>
<protein>
    <submittedName>
        <fullName evidence="1">Arrestin</fullName>
    </submittedName>
</protein>
<sequence>MPTSESANFRELSQHRNLAVLNYGPRMEQASAFRSSASAALSGGIFNEKGTMRAIGNKMMSMTKLIGMPTRSDVEVHVDHHYTSKIYSAGSQVSGTVKVNTQQDTAFGFIEINLLGKAIVRREDVHVMTETIQTLLKLYMPVPESAYPSTRLFRRGHTYSIAFSFIIPHQLTSNVCQYEVQTEAVRHHHLRLPSSLTGFEKDDLATSMAKIQYSVRARVFNIDDGSTVQLPAPILESEHPISILAPSPEDPPLVLDKHDLHYVLESTKPVRKNIFSVPTGQITAKTSQPQAIRLSSDGHAASSSSAYIDIAFWPTAPDMLPPQVKIKSTNILAQNWASTRPAQSFPNVGVNREPTTLSTPTIVNATNITPWVQHVHILEDGKSGRTKGGNRGSREITVIRNSSTQDDGVPITYTCSTQVDFGLPTSSHVFPPTFHSCLISRTYTLEIKVTAGGAELPLLVPVQIFKEQESGRSQASTESELPSWDNVGGEAVYARLRGHRRAL</sequence>
<evidence type="ECO:0000313" key="2">
    <source>
        <dbReference type="Proteomes" id="UP000830671"/>
    </source>
</evidence>
<dbReference type="Gene3D" id="2.60.40.640">
    <property type="match status" value="1"/>
</dbReference>
<dbReference type="Proteomes" id="UP000830671">
    <property type="component" value="Chromosome 1"/>
</dbReference>
<dbReference type="GeneID" id="73334155"/>
<dbReference type="RefSeq" id="XP_049135102.1">
    <property type="nucleotide sequence ID" value="XM_049279145.1"/>
</dbReference>
<dbReference type="EMBL" id="CP019471">
    <property type="protein sequence ID" value="UQC73448.1"/>
    <property type="molecule type" value="Genomic_DNA"/>
</dbReference>
<gene>
    <name evidence="1" type="ORF">CLUP02_00092</name>
</gene>
<keyword evidence="2" id="KW-1185">Reference proteome</keyword>
<organism evidence="1 2">
    <name type="scientific">Colletotrichum lupini</name>
    <dbReference type="NCBI Taxonomy" id="145971"/>
    <lineage>
        <taxon>Eukaryota</taxon>
        <taxon>Fungi</taxon>
        <taxon>Dikarya</taxon>
        <taxon>Ascomycota</taxon>
        <taxon>Pezizomycotina</taxon>
        <taxon>Sordariomycetes</taxon>
        <taxon>Hypocreomycetidae</taxon>
        <taxon>Glomerellales</taxon>
        <taxon>Glomerellaceae</taxon>
        <taxon>Colletotrichum</taxon>
        <taxon>Colletotrichum acutatum species complex</taxon>
    </lineage>
</organism>
<dbReference type="PANTHER" id="PTHR31904:SF1">
    <property type="entry name" value="BYPASS OF STOP CODON PROTEIN 5-RELATED"/>
    <property type="match status" value="1"/>
</dbReference>
<accession>A0A9Q8W688</accession>
<dbReference type="PANTHER" id="PTHR31904">
    <property type="entry name" value="BYPASS OF STOP CODON PROTEIN 5-RELATED"/>
    <property type="match status" value="1"/>
</dbReference>
<proteinExistence type="predicted"/>